<dbReference type="PANTHER" id="PTHR18968:SF13">
    <property type="entry name" value="ACETOLACTATE SYNTHASE CATALYTIC SUBUNIT, MITOCHONDRIAL"/>
    <property type="match status" value="1"/>
</dbReference>
<feature type="domain" description="Thiamine pyrophosphate enzyme central" evidence="5">
    <location>
        <begin position="218"/>
        <end position="354"/>
    </location>
</feature>
<feature type="domain" description="Thiamine pyrophosphate enzyme N-terminal TPP-binding" evidence="7">
    <location>
        <begin position="31"/>
        <end position="140"/>
    </location>
</feature>
<dbReference type="Pfam" id="PF02776">
    <property type="entry name" value="TPP_enzyme_N"/>
    <property type="match status" value="1"/>
</dbReference>
<dbReference type="InterPro" id="IPR011766">
    <property type="entry name" value="TPP_enzyme_TPP-bd"/>
</dbReference>
<feature type="region of interest" description="Disordered" evidence="4">
    <location>
        <begin position="1"/>
        <end position="21"/>
    </location>
</feature>
<dbReference type="Pfam" id="PF00205">
    <property type="entry name" value="TPP_enzyme_M"/>
    <property type="match status" value="1"/>
</dbReference>
<evidence type="ECO:0000256" key="3">
    <source>
        <dbReference type="RuleBase" id="RU362132"/>
    </source>
</evidence>
<accession>K6E5R7</accession>
<gene>
    <name evidence="8" type="ORF">BAZO_03710</name>
</gene>
<dbReference type="InterPro" id="IPR029035">
    <property type="entry name" value="DHS-like_NAD/FAD-binding_dom"/>
</dbReference>
<dbReference type="Proteomes" id="UP000006315">
    <property type="component" value="Unassembled WGS sequence"/>
</dbReference>
<proteinExistence type="inferred from homology"/>
<dbReference type="CDD" id="cd00568">
    <property type="entry name" value="TPP_enzymes"/>
    <property type="match status" value="1"/>
</dbReference>
<evidence type="ECO:0000259" key="7">
    <source>
        <dbReference type="Pfam" id="PF02776"/>
    </source>
</evidence>
<dbReference type="GO" id="GO:0009099">
    <property type="term" value="P:L-valine biosynthetic process"/>
    <property type="evidence" value="ECO:0007669"/>
    <property type="project" value="TreeGrafter"/>
</dbReference>
<evidence type="ECO:0000256" key="4">
    <source>
        <dbReference type="SAM" id="MobiDB-lite"/>
    </source>
</evidence>
<reference evidence="8 9" key="1">
    <citation type="journal article" date="2012" name="Front. Microbiol.">
        <title>Redundancy and modularity in membrane-associated dissimilatory nitrate reduction in Bacillus.</title>
        <authorList>
            <person name="Heylen K."/>
            <person name="Keltjens J."/>
        </authorList>
    </citation>
    <scope>NUCLEOTIDE SEQUENCE [LARGE SCALE GENOMIC DNA]</scope>
    <source>
        <strain evidence="8 9">LMG 9581</strain>
    </source>
</reference>
<dbReference type="AlphaFoldDB" id="K6E5R7"/>
<dbReference type="Gene3D" id="3.40.50.1220">
    <property type="entry name" value="TPP-binding domain"/>
    <property type="match status" value="2"/>
</dbReference>
<dbReference type="PATRIC" id="fig|1131731.3.peg.774"/>
<dbReference type="GO" id="GO:0030976">
    <property type="term" value="F:thiamine pyrophosphate binding"/>
    <property type="evidence" value="ECO:0007669"/>
    <property type="project" value="InterPro"/>
</dbReference>
<organism evidence="8 9">
    <name type="scientific">Schinkia azotoformans LMG 9581</name>
    <dbReference type="NCBI Taxonomy" id="1131731"/>
    <lineage>
        <taxon>Bacteria</taxon>
        <taxon>Bacillati</taxon>
        <taxon>Bacillota</taxon>
        <taxon>Bacilli</taxon>
        <taxon>Bacillales</taxon>
        <taxon>Bacillaceae</taxon>
        <taxon>Calidifontibacillus/Schinkia group</taxon>
        <taxon>Schinkia</taxon>
    </lineage>
</organism>
<dbReference type="CDD" id="cd07035">
    <property type="entry name" value="TPP_PYR_POX_like"/>
    <property type="match status" value="1"/>
</dbReference>
<evidence type="ECO:0000259" key="5">
    <source>
        <dbReference type="Pfam" id="PF00205"/>
    </source>
</evidence>
<name>K6E5R7_SCHAZ</name>
<evidence type="ECO:0000313" key="8">
    <source>
        <dbReference type="EMBL" id="EKN68601.1"/>
    </source>
</evidence>
<dbReference type="EMBL" id="AJLR01000038">
    <property type="protein sequence ID" value="EKN68601.1"/>
    <property type="molecule type" value="Genomic_DNA"/>
</dbReference>
<comment type="similarity">
    <text evidence="1 3">Belongs to the TPP enzyme family.</text>
</comment>
<dbReference type="GO" id="GO:0050660">
    <property type="term" value="F:flavin adenine dinucleotide binding"/>
    <property type="evidence" value="ECO:0007669"/>
    <property type="project" value="TreeGrafter"/>
</dbReference>
<dbReference type="SUPFAM" id="SSF52467">
    <property type="entry name" value="DHS-like NAD/FAD-binding domain"/>
    <property type="match status" value="1"/>
</dbReference>
<keyword evidence="9" id="KW-1185">Reference proteome</keyword>
<sequence>MGHGVGNSGSTGTQNPTLRPKKLNEAIKMTTVLNVLMKHLKKWNVTHIFGIPGRPVVPLITEMVKHDITFVLARHETGAGYAAGGFALQKKTLGVAFATAGPGGTNMITSAGQAMAHNVPVLFLTGQISAGKIGKSYSQDSSSFGTDLVKMLEPVTKYSARVDRGDSFENHFRHAIERAFTGVKGPVHLSMPLDVLQEKITSFDIDLPQAPQTIAANIEEAFNLIKEAKNPVFFLGKGIRSSDSYEEIFEIASRLSIPVITTGGGKGTFPTNHPLSLGVYGLGGTEEADQFLQSGIDVMIVAGSSLNDMALAGFRPDFYPEKIIQFDLDPTFVGKTIPRPTLFVPGDLKENLKKILYLTLEFEVTDLWNESDDSSLGHSWGQSWGWGNPDHADNPGHRDLDYRGGFSGSHFPSQHDSNPINPELENVSPENIPTILKRLKETYGDLFIAAEQIGATNEDMSSFQKIFEELETVSKHVAATREDWAGVPAPIAHPMAQQWAEASMPQPYISSVSAVHEIRRNLPEFSKVFADVGSHAYYAVKHFDVYQPNTFFFDDRFIAMGNGIGYAIGAKIAEGSHNHNQPIACITGDGCMLMHGTEVATAVEHRAPILFFVFNNSGLDMVETGMKHWQNCPGHVVYNNPIDFVYFAKALGCEGFRCLNKEDIANAIQRGLQSKVPTIIEIMVDPDEIPPTLKRDE</sequence>
<dbReference type="InterPro" id="IPR012000">
    <property type="entry name" value="Thiamin_PyroP_enz_cen_dom"/>
</dbReference>
<dbReference type="SUPFAM" id="SSF52518">
    <property type="entry name" value="Thiamin diphosphate-binding fold (THDP-binding)"/>
    <property type="match status" value="2"/>
</dbReference>
<protein>
    <submittedName>
        <fullName evidence="8">Acetolactate synthase large subunit</fullName>
    </submittedName>
</protein>
<dbReference type="GO" id="GO:0003984">
    <property type="term" value="F:acetolactate synthase activity"/>
    <property type="evidence" value="ECO:0007669"/>
    <property type="project" value="TreeGrafter"/>
</dbReference>
<feature type="domain" description="Thiamine pyrophosphate enzyme TPP-binding" evidence="6">
    <location>
        <begin position="531"/>
        <end position="682"/>
    </location>
</feature>
<keyword evidence="2 3" id="KW-0786">Thiamine pyrophosphate</keyword>
<dbReference type="InterPro" id="IPR045229">
    <property type="entry name" value="TPP_enz"/>
</dbReference>
<evidence type="ECO:0000259" key="6">
    <source>
        <dbReference type="Pfam" id="PF02775"/>
    </source>
</evidence>
<dbReference type="InterPro" id="IPR029061">
    <property type="entry name" value="THDP-binding"/>
</dbReference>
<comment type="caution">
    <text evidence="8">The sequence shown here is derived from an EMBL/GenBank/DDBJ whole genome shotgun (WGS) entry which is preliminary data.</text>
</comment>
<dbReference type="GO" id="GO:0000287">
    <property type="term" value="F:magnesium ion binding"/>
    <property type="evidence" value="ECO:0007669"/>
    <property type="project" value="InterPro"/>
</dbReference>
<dbReference type="Pfam" id="PF02775">
    <property type="entry name" value="TPP_enzyme_C"/>
    <property type="match status" value="1"/>
</dbReference>
<dbReference type="STRING" id="1131731.BAZO_03710"/>
<dbReference type="GO" id="GO:0005948">
    <property type="term" value="C:acetolactate synthase complex"/>
    <property type="evidence" value="ECO:0007669"/>
    <property type="project" value="TreeGrafter"/>
</dbReference>
<dbReference type="Gene3D" id="3.40.50.970">
    <property type="match status" value="2"/>
</dbReference>
<dbReference type="GO" id="GO:0009097">
    <property type="term" value="P:isoleucine biosynthetic process"/>
    <property type="evidence" value="ECO:0007669"/>
    <property type="project" value="TreeGrafter"/>
</dbReference>
<evidence type="ECO:0000313" key="9">
    <source>
        <dbReference type="Proteomes" id="UP000006315"/>
    </source>
</evidence>
<evidence type="ECO:0000256" key="2">
    <source>
        <dbReference type="ARBA" id="ARBA00023052"/>
    </source>
</evidence>
<dbReference type="InterPro" id="IPR012001">
    <property type="entry name" value="Thiamin_PyroP_enz_TPP-bd_dom"/>
</dbReference>
<dbReference type="PANTHER" id="PTHR18968">
    <property type="entry name" value="THIAMINE PYROPHOSPHATE ENZYMES"/>
    <property type="match status" value="1"/>
</dbReference>
<evidence type="ECO:0000256" key="1">
    <source>
        <dbReference type="ARBA" id="ARBA00007812"/>
    </source>
</evidence>